<protein>
    <submittedName>
        <fullName evidence="2">Uncharacterized protein</fullName>
    </submittedName>
</protein>
<gene>
    <name evidence="2" type="ORF">B1A_01573</name>
</gene>
<reference evidence="2" key="1">
    <citation type="submission" date="2013-08" db="EMBL/GenBank/DDBJ databases">
        <authorList>
            <person name="Mendez C."/>
            <person name="Richter M."/>
            <person name="Ferrer M."/>
            <person name="Sanchez J."/>
        </authorList>
    </citation>
    <scope>NUCLEOTIDE SEQUENCE</scope>
</reference>
<proteinExistence type="predicted"/>
<feature type="compositionally biased region" description="Basic and acidic residues" evidence="1">
    <location>
        <begin position="44"/>
        <end position="55"/>
    </location>
</feature>
<evidence type="ECO:0000256" key="1">
    <source>
        <dbReference type="SAM" id="MobiDB-lite"/>
    </source>
</evidence>
<feature type="non-terminal residue" evidence="2">
    <location>
        <position position="176"/>
    </location>
</feature>
<feature type="compositionally biased region" description="Basic and acidic residues" evidence="1">
    <location>
        <begin position="66"/>
        <end position="87"/>
    </location>
</feature>
<comment type="caution">
    <text evidence="2">The sequence shown here is derived from an EMBL/GenBank/DDBJ whole genome shotgun (WGS) entry which is preliminary data.</text>
</comment>
<dbReference type="AlphaFoldDB" id="T1C2Q9"/>
<feature type="compositionally biased region" description="Basic residues" evidence="1">
    <location>
        <begin position="28"/>
        <end position="43"/>
    </location>
</feature>
<name>T1C2Q9_9ZZZZ</name>
<organism evidence="2">
    <name type="scientific">mine drainage metagenome</name>
    <dbReference type="NCBI Taxonomy" id="410659"/>
    <lineage>
        <taxon>unclassified sequences</taxon>
        <taxon>metagenomes</taxon>
        <taxon>ecological metagenomes</taxon>
    </lineage>
</organism>
<accession>T1C2Q9</accession>
<feature type="compositionally biased region" description="Basic residues" evidence="1">
    <location>
        <begin position="147"/>
        <end position="169"/>
    </location>
</feature>
<dbReference type="EMBL" id="AUZX01001191">
    <property type="protein sequence ID" value="EQD79741.1"/>
    <property type="molecule type" value="Genomic_DNA"/>
</dbReference>
<sequence>RLAENRNRRAPTGAQESVRLGQSPPHQLRQRVRRARGGRRYRHRDQPGRPEDRRVSILRRRWPARQQDRIRGAHYPRADQHRGRLPDRAQPARQPRPRDEDAQGQAVRAGTAQAQCREGRGRGHQVRYRLGQPDPQLRARPVAHQGPAHRYRTHGHAKSAGWRSRRVRRGQPEGWP</sequence>
<evidence type="ECO:0000313" key="2">
    <source>
        <dbReference type="EMBL" id="EQD79741.1"/>
    </source>
</evidence>
<reference evidence="2" key="2">
    <citation type="journal article" date="2014" name="ISME J.">
        <title>Microbial stratification in low pH oxic and suboxic macroscopic growths along an acid mine drainage.</title>
        <authorList>
            <person name="Mendez-Garcia C."/>
            <person name="Mesa V."/>
            <person name="Sprenger R.R."/>
            <person name="Richter M."/>
            <person name="Diez M.S."/>
            <person name="Solano J."/>
            <person name="Bargiela R."/>
            <person name="Golyshina O.V."/>
            <person name="Manteca A."/>
            <person name="Ramos J.L."/>
            <person name="Gallego J.R."/>
            <person name="Llorente I."/>
            <person name="Martins Dos Santos V.A."/>
            <person name="Jensen O.N."/>
            <person name="Pelaez A.I."/>
            <person name="Sanchez J."/>
            <person name="Ferrer M."/>
        </authorList>
    </citation>
    <scope>NUCLEOTIDE SEQUENCE</scope>
</reference>
<feature type="non-terminal residue" evidence="2">
    <location>
        <position position="1"/>
    </location>
</feature>
<feature type="region of interest" description="Disordered" evidence="1">
    <location>
        <begin position="1"/>
        <end position="176"/>
    </location>
</feature>